<dbReference type="Proteomes" id="UP000002190">
    <property type="component" value="Chromosome 2"/>
</dbReference>
<dbReference type="InterPro" id="IPR015424">
    <property type="entry name" value="PyrdxlP-dep_Trfase"/>
</dbReference>
<evidence type="ECO:0000256" key="6">
    <source>
        <dbReference type="RuleBase" id="RU000481"/>
    </source>
</evidence>
<feature type="domain" description="Aminotransferase class I/classII large" evidence="7">
    <location>
        <begin position="58"/>
        <end position="407"/>
    </location>
</feature>
<dbReference type="SUPFAM" id="SSF53383">
    <property type="entry name" value="PLP-dependent transferases"/>
    <property type="match status" value="1"/>
</dbReference>
<keyword evidence="5" id="KW-0663">Pyridoxal phosphate</keyword>
<evidence type="ECO:0000313" key="8">
    <source>
        <dbReference type="EMBL" id="ADG18022.1"/>
    </source>
</evidence>
<dbReference type="EC" id="2.6.1.-" evidence="6"/>
<keyword evidence="3 6" id="KW-0032">Aminotransferase</keyword>
<dbReference type="PANTHER" id="PTHR46383">
    <property type="entry name" value="ASPARTATE AMINOTRANSFERASE"/>
    <property type="match status" value="1"/>
</dbReference>
<proteinExistence type="inferred from homology"/>
<name>D5WHS7_PARAM</name>
<evidence type="ECO:0000256" key="2">
    <source>
        <dbReference type="ARBA" id="ARBA00007441"/>
    </source>
</evidence>
<dbReference type="GO" id="GO:0006520">
    <property type="term" value="P:amino acid metabolic process"/>
    <property type="evidence" value="ECO:0007669"/>
    <property type="project" value="InterPro"/>
</dbReference>
<dbReference type="InterPro" id="IPR050596">
    <property type="entry name" value="AspAT/PAT-like"/>
</dbReference>
<dbReference type="PANTHER" id="PTHR46383:SF1">
    <property type="entry name" value="ASPARTATE AMINOTRANSFERASE"/>
    <property type="match status" value="1"/>
</dbReference>
<dbReference type="InterPro" id="IPR004838">
    <property type="entry name" value="NHTrfase_class1_PyrdxlP-BS"/>
</dbReference>
<dbReference type="GO" id="GO:0008483">
    <property type="term" value="F:transaminase activity"/>
    <property type="evidence" value="ECO:0007669"/>
    <property type="project" value="UniProtKB-KW"/>
</dbReference>
<sequence>MTLFRIWTFRRRAFTLASRMERVSAMRYSNLVERLQGRRTSAWEIHRVAQQAAARGEDVIVLSVGDPEFSTPAPIVERAIDALRAGDTHYTAMAGREPLRAAIAAEHARTTGRDVSAANVVLTAGAQNGVFAVSLCLLEAGDEVIVPEPMYLTYEACVRAAGATLVAVPVDPARAFHVDCDALAAAITPRTKAIFFATPCNPTGVVMQRADLERIARLACEHDLWVLSDEVYAELTFERDHVSIASLPGMAERTVTLGSLSKSHAMAGWRVGWAIGPATLIEHMARLALAMLYGLPGFIQQAALTALENRAAIVAAIREIYRRRRDVVFERLHRVPGLRCLLPEAGMFVMVDVSGTGLDTTGFTWQLFRAQGVAVLDASSFGETANGFVRLGLVVGEDRLIEACDRIARFVDGVRG</sequence>
<dbReference type="EMBL" id="CP002014">
    <property type="protein sequence ID" value="ADG18022.1"/>
    <property type="molecule type" value="Genomic_DNA"/>
</dbReference>
<dbReference type="PROSITE" id="PS00105">
    <property type="entry name" value="AA_TRANSFER_CLASS_1"/>
    <property type="match status" value="1"/>
</dbReference>
<evidence type="ECO:0000256" key="4">
    <source>
        <dbReference type="ARBA" id="ARBA00022679"/>
    </source>
</evidence>
<protein>
    <recommendedName>
        <fullName evidence="6">Aminotransferase</fullName>
        <ecNumber evidence="6">2.6.1.-</ecNumber>
    </recommendedName>
</protein>
<gene>
    <name evidence="8" type="ordered locus">BC1002_4015</name>
</gene>
<organism evidence="8 9">
    <name type="scientific">Paraburkholderia atlantica</name>
    <dbReference type="NCBI Taxonomy" id="2654982"/>
    <lineage>
        <taxon>Bacteria</taxon>
        <taxon>Pseudomonadati</taxon>
        <taxon>Pseudomonadota</taxon>
        <taxon>Betaproteobacteria</taxon>
        <taxon>Burkholderiales</taxon>
        <taxon>Burkholderiaceae</taxon>
        <taxon>Paraburkholderia</taxon>
    </lineage>
</organism>
<reference evidence="8 9" key="2">
    <citation type="journal article" date="2012" name="J. Bacteriol.">
        <title>Genome Sequences of Burkholderia sp. Strains CCGE1002 and H160, Isolated from Legume Nodules in Mexico and Brazil.</title>
        <authorList>
            <person name="Ormeno-Orrillo E."/>
            <person name="Rogel M.A."/>
            <person name="Chueire L.M."/>
            <person name="Tiedje J.M."/>
            <person name="Martinez-Romero E."/>
            <person name="Hungria M."/>
        </authorList>
    </citation>
    <scope>NUCLEOTIDE SEQUENCE [LARGE SCALE GENOMIC DNA]</scope>
    <source>
        <strain evidence="8 9">CCGE1002</strain>
    </source>
</reference>
<dbReference type="HOGENOM" id="CLU_017584_4_0_4"/>
<dbReference type="GO" id="GO:0030170">
    <property type="term" value="F:pyridoxal phosphate binding"/>
    <property type="evidence" value="ECO:0007669"/>
    <property type="project" value="InterPro"/>
</dbReference>
<dbReference type="Gene3D" id="3.90.1150.10">
    <property type="entry name" value="Aspartate Aminotransferase, domain 1"/>
    <property type="match status" value="1"/>
</dbReference>
<dbReference type="CDD" id="cd00609">
    <property type="entry name" value="AAT_like"/>
    <property type="match status" value="1"/>
</dbReference>
<reference evidence="9" key="1">
    <citation type="submission" date="2010-04" db="EMBL/GenBank/DDBJ databases">
        <title>Complete sequence of chromosome 2 of Burkholderia sp. CCGE1002.</title>
        <authorList>
            <consortium name="US DOE Joint Genome Institute"/>
            <person name="Lucas S."/>
            <person name="Copeland A."/>
            <person name="Lapidus A."/>
            <person name="Cheng J.-F."/>
            <person name="Bruce D."/>
            <person name="Goodwin L."/>
            <person name="Pitluck S."/>
            <person name="Chertkov O."/>
            <person name="Detter J.C."/>
            <person name="Han C."/>
            <person name="Tapia R."/>
            <person name="Land M."/>
            <person name="Hauser L."/>
            <person name="Kyrpides N."/>
            <person name="Ovchinnikova G."/>
            <person name="Martinez-Romero E."/>
            <person name="Hernandez M.A.R."/>
            <person name="Tiedje J.M."/>
            <person name="Woyke T."/>
        </authorList>
    </citation>
    <scope>NUCLEOTIDE SEQUENCE [LARGE SCALE GENOMIC DNA]</scope>
    <source>
        <strain evidence="9">CCGE1002</strain>
    </source>
</reference>
<comment type="cofactor">
    <cofactor evidence="1 6">
        <name>pyridoxal 5'-phosphate</name>
        <dbReference type="ChEBI" id="CHEBI:597326"/>
    </cofactor>
</comment>
<dbReference type="AlphaFoldDB" id="D5WHS7"/>
<dbReference type="InterPro" id="IPR015422">
    <property type="entry name" value="PyrdxlP-dep_Trfase_small"/>
</dbReference>
<dbReference type="FunFam" id="3.40.640.10:FF:000033">
    <property type="entry name" value="Aspartate aminotransferase"/>
    <property type="match status" value="1"/>
</dbReference>
<dbReference type="Pfam" id="PF00155">
    <property type="entry name" value="Aminotran_1_2"/>
    <property type="match status" value="1"/>
</dbReference>
<keyword evidence="4 6" id="KW-0808">Transferase</keyword>
<evidence type="ECO:0000256" key="5">
    <source>
        <dbReference type="ARBA" id="ARBA00022898"/>
    </source>
</evidence>
<evidence type="ECO:0000256" key="1">
    <source>
        <dbReference type="ARBA" id="ARBA00001933"/>
    </source>
</evidence>
<evidence type="ECO:0000259" key="7">
    <source>
        <dbReference type="Pfam" id="PF00155"/>
    </source>
</evidence>
<comment type="similarity">
    <text evidence="2 6">Belongs to the class-I pyridoxal-phosphate-dependent aminotransferase family.</text>
</comment>
<dbReference type="STRING" id="640511.BC1002_4015"/>
<evidence type="ECO:0000313" key="9">
    <source>
        <dbReference type="Proteomes" id="UP000002190"/>
    </source>
</evidence>
<dbReference type="InterPro" id="IPR004839">
    <property type="entry name" value="Aminotransferase_I/II_large"/>
</dbReference>
<accession>D5WHS7</accession>
<evidence type="ECO:0000256" key="3">
    <source>
        <dbReference type="ARBA" id="ARBA00022576"/>
    </source>
</evidence>
<dbReference type="InterPro" id="IPR015421">
    <property type="entry name" value="PyrdxlP-dep_Trfase_major"/>
</dbReference>
<dbReference type="Gene3D" id="3.40.640.10">
    <property type="entry name" value="Type I PLP-dependent aspartate aminotransferase-like (Major domain)"/>
    <property type="match status" value="1"/>
</dbReference>
<dbReference type="KEGG" id="bge:BC1002_4015"/>
<dbReference type="eggNOG" id="COG0436">
    <property type="taxonomic scope" value="Bacteria"/>
</dbReference>